<dbReference type="Proteomes" id="UP001501787">
    <property type="component" value="Unassembled WGS sequence"/>
</dbReference>
<name>A0ABP3F7J1_9GAMM</name>
<dbReference type="Gene3D" id="2.40.128.200">
    <property type="match status" value="1"/>
</dbReference>
<feature type="chain" id="PRO_5047479747" description="C-type lysozyme inhibitor domain-containing protein" evidence="1">
    <location>
        <begin position="21"/>
        <end position="134"/>
    </location>
</feature>
<organism evidence="2 3">
    <name type="scientific">Psychrobacter aestuarii</name>
    <dbReference type="NCBI Taxonomy" id="556327"/>
    <lineage>
        <taxon>Bacteria</taxon>
        <taxon>Pseudomonadati</taxon>
        <taxon>Pseudomonadota</taxon>
        <taxon>Gammaproteobacteria</taxon>
        <taxon>Moraxellales</taxon>
        <taxon>Moraxellaceae</taxon>
        <taxon>Psychrobacter</taxon>
    </lineage>
</organism>
<evidence type="ECO:0000256" key="1">
    <source>
        <dbReference type="SAM" id="SignalP"/>
    </source>
</evidence>
<gene>
    <name evidence="2" type="ORF">GCM10009129_02800</name>
</gene>
<proteinExistence type="predicted"/>
<sequence length="134" mass="14514">MTLSKTLTLIPAIALLSACATTMPKAPVSKGASQTPSAAYDRMASPRYQCNDDAVITAKQSINKQQVMINATVPTIGWKEQLIIMNGSVQGDSASYINDAHDDIIYAWHMKPGAGLLAMKWTNGKTYHVTCKRV</sequence>
<dbReference type="EMBL" id="BAAAFR010000001">
    <property type="protein sequence ID" value="GAA0309096.1"/>
    <property type="molecule type" value="Genomic_DNA"/>
</dbReference>
<reference evidence="3" key="1">
    <citation type="journal article" date="2019" name="Int. J. Syst. Evol. Microbiol.">
        <title>The Global Catalogue of Microorganisms (GCM) 10K type strain sequencing project: providing services to taxonomists for standard genome sequencing and annotation.</title>
        <authorList>
            <consortium name="The Broad Institute Genomics Platform"/>
            <consortium name="The Broad Institute Genome Sequencing Center for Infectious Disease"/>
            <person name="Wu L."/>
            <person name="Ma J."/>
        </authorList>
    </citation>
    <scope>NUCLEOTIDE SEQUENCE [LARGE SCALE GENOMIC DNA]</scope>
    <source>
        <strain evidence="3">JCM 16343</strain>
    </source>
</reference>
<dbReference type="RefSeq" id="WP_201504182.1">
    <property type="nucleotide sequence ID" value="NZ_BAAAFR010000001.1"/>
</dbReference>
<feature type="signal peptide" evidence="1">
    <location>
        <begin position="1"/>
        <end position="20"/>
    </location>
</feature>
<comment type="caution">
    <text evidence="2">The sequence shown here is derived from an EMBL/GenBank/DDBJ whole genome shotgun (WGS) entry which is preliminary data.</text>
</comment>
<keyword evidence="3" id="KW-1185">Reference proteome</keyword>
<evidence type="ECO:0000313" key="2">
    <source>
        <dbReference type="EMBL" id="GAA0309096.1"/>
    </source>
</evidence>
<evidence type="ECO:0008006" key="4">
    <source>
        <dbReference type="Google" id="ProtNLM"/>
    </source>
</evidence>
<evidence type="ECO:0000313" key="3">
    <source>
        <dbReference type="Proteomes" id="UP001501787"/>
    </source>
</evidence>
<protein>
    <recommendedName>
        <fullName evidence="4">C-type lysozyme inhibitor domain-containing protein</fullName>
    </recommendedName>
</protein>
<keyword evidence="1" id="KW-0732">Signal</keyword>
<dbReference type="PROSITE" id="PS51257">
    <property type="entry name" value="PROKAR_LIPOPROTEIN"/>
    <property type="match status" value="1"/>
</dbReference>
<accession>A0ABP3F7J1</accession>
<dbReference type="InterPro" id="IPR036328">
    <property type="entry name" value="MliC_sf"/>
</dbReference>